<dbReference type="Proteomes" id="UP000381378">
    <property type="component" value="Unassembled WGS sequence"/>
</dbReference>
<dbReference type="RefSeq" id="WP_224790875.1">
    <property type="nucleotide sequence ID" value="NZ_CABVJF010000002.1"/>
</dbReference>
<gene>
    <name evidence="1" type="ORF">PS928_00509</name>
</gene>
<protein>
    <submittedName>
        <fullName evidence="1">Uncharacterized protein</fullName>
    </submittedName>
</protein>
<dbReference type="EMBL" id="CABVJF010000002">
    <property type="protein sequence ID" value="VVP78732.1"/>
    <property type="molecule type" value="Genomic_DNA"/>
</dbReference>
<sequence length="78" mass="8911">MSVFEKQMSAPNPHLAPTDPAEYRYAVHCCGYKWELTDKPDRAVALFEHSSAALKFGQVMWPSTYEVIDRFTGERVCV</sequence>
<proteinExistence type="predicted"/>
<evidence type="ECO:0000313" key="1">
    <source>
        <dbReference type="EMBL" id="VVP78732.1"/>
    </source>
</evidence>
<name>A0A5E7RW35_PSEFL</name>
<evidence type="ECO:0000313" key="2">
    <source>
        <dbReference type="Proteomes" id="UP000381378"/>
    </source>
</evidence>
<accession>A0A5E7RW35</accession>
<organism evidence="1 2">
    <name type="scientific">Pseudomonas fluorescens</name>
    <dbReference type="NCBI Taxonomy" id="294"/>
    <lineage>
        <taxon>Bacteria</taxon>
        <taxon>Pseudomonadati</taxon>
        <taxon>Pseudomonadota</taxon>
        <taxon>Gammaproteobacteria</taxon>
        <taxon>Pseudomonadales</taxon>
        <taxon>Pseudomonadaceae</taxon>
        <taxon>Pseudomonas</taxon>
    </lineage>
</organism>
<dbReference type="AlphaFoldDB" id="A0A5E7RW35"/>
<reference evidence="1 2" key="1">
    <citation type="submission" date="2019-09" db="EMBL/GenBank/DDBJ databases">
        <authorList>
            <person name="Chandra G."/>
            <person name="Truman W A."/>
        </authorList>
    </citation>
    <scope>NUCLEOTIDE SEQUENCE [LARGE SCALE GENOMIC DNA]</scope>
    <source>
        <strain evidence="1">PS928</strain>
    </source>
</reference>